<sequence>MNSASRPYAFLSYLLSLPGALGVLLARPNDRFSVFHARQSLWLWGVALAAPLAWMVLSWALAWIPIAGAMLGVTLF</sequence>
<keyword evidence="1" id="KW-1133">Transmembrane helix</keyword>
<keyword evidence="3" id="KW-1185">Reference proteome</keyword>
<feature type="transmembrane region" description="Helical" evidence="1">
    <location>
        <begin position="42"/>
        <end position="75"/>
    </location>
</feature>
<proteinExistence type="predicted"/>
<dbReference type="Proteomes" id="UP000050509">
    <property type="component" value="Unassembled WGS sequence"/>
</dbReference>
<evidence type="ECO:0000256" key="1">
    <source>
        <dbReference type="SAM" id="Phobius"/>
    </source>
</evidence>
<evidence type="ECO:0000313" key="3">
    <source>
        <dbReference type="Proteomes" id="UP000050509"/>
    </source>
</evidence>
<evidence type="ECO:0000313" key="2">
    <source>
        <dbReference type="EMBL" id="KPV51184.1"/>
    </source>
</evidence>
<accession>A0A0P9DM92</accession>
<comment type="caution">
    <text evidence="2">The sequence shown here is derived from an EMBL/GenBank/DDBJ whole genome shotgun (WGS) entry which is preliminary data.</text>
</comment>
<feature type="non-terminal residue" evidence="2">
    <location>
        <position position="76"/>
    </location>
</feature>
<dbReference type="EMBL" id="LJCR01001029">
    <property type="protein sequence ID" value="KPV51184.1"/>
    <property type="molecule type" value="Genomic_DNA"/>
</dbReference>
<gene>
    <name evidence="2" type="ORF">SE17_22665</name>
</gene>
<keyword evidence="1" id="KW-0812">Transmembrane</keyword>
<organism evidence="2 3">
    <name type="scientific">Kouleothrix aurantiaca</name>
    <dbReference type="NCBI Taxonomy" id="186479"/>
    <lineage>
        <taxon>Bacteria</taxon>
        <taxon>Bacillati</taxon>
        <taxon>Chloroflexota</taxon>
        <taxon>Chloroflexia</taxon>
        <taxon>Chloroflexales</taxon>
        <taxon>Roseiflexineae</taxon>
        <taxon>Roseiflexaceae</taxon>
        <taxon>Kouleothrix</taxon>
    </lineage>
</organism>
<reference evidence="2 3" key="1">
    <citation type="submission" date="2015-09" db="EMBL/GenBank/DDBJ databases">
        <title>Draft genome sequence of Kouleothrix aurantiaca JCM 19913.</title>
        <authorList>
            <person name="Hemp J."/>
        </authorList>
    </citation>
    <scope>NUCLEOTIDE SEQUENCE [LARGE SCALE GENOMIC DNA]</scope>
    <source>
        <strain evidence="2 3">COM-B</strain>
    </source>
</reference>
<protein>
    <submittedName>
        <fullName evidence="2">Uncharacterized protein</fullName>
    </submittedName>
</protein>
<keyword evidence="1" id="KW-0472">Membrane</keyword>
<dbReference type="AlphaFoldDB" id="A0A0P9DM92"/>
<name>A0A0P9DM92_9CHLR</name>